<dbReference type="AlphaFoldDB" id="A0A1L8QXM1"/>
<dbReference type="InterPro" id="IPR006214">
    <property type="entry name" value="Bax_inhibitor_1-related"/>
</dbReference>
<name>A0A1L8QXM1_9ENTE</name>
<dbReference type="EMBL" id="JXKD01000001">
    <property type="protein sequence ID" value="OJG12241.1"/>
    <property type="molecule type" value="Genomic_DNA"/>
</dbReference>
<gene>
    <name evidence="7" type="ORF">K8V42_09500</name>
    <name evidence="8" type="ORF">RU93_GL000171</name>
</gene>
<reference evidence="8 9" key="1">
    <citation type="submission" date="2014-12" db="EMBL/GenBank/DDBJ databases">
        <title>Draft genome sequences of 29 type strains of Enterococci.</title>
        <authorList>
            <person name="Zhong Z."/>
            <person name="Sun Z."/>
            <person name="Liu W."/>
            <person name="Zhang W."/>
            <person name="Zhang H."/>
        </authorList>
    </citation>
    <scope>NUCLEOTIDE SEQUENCE [LARGE SCALE GENOMIC DNA]</scope>
    <source>
        <strain evidence="8 9">DSM 17690</strain>
    </source>
</reference>
<comment type="subcellular location">
    <subcellularLocation>
        <location evidence="1">Membrane</location>
        <topology evidence="1">Multi-pass membrane protein</topology>
    </subcellularLocation>
</comment>
<feature type="transmembrane region" description="Helical" evidence="6">
    <location>
        <begin position="200"/>
        <end position="223"/>
    </location>
</feature>
<evidence type="ECO:0000313" key="9">
    <source>
        <dbReference type="Proteomes" id="UP000182149"/>
    </source>
</evidence>
<accession>A0A1L8QXM1</accession>
<protein>
    <submittedName>
        <fullName evidence="7">Bax inhibitor-1/YccA family protein</fullName>
    </submittedName>
</protein>
<keyword evidence="3 6" id="KW-0812">Transmembrane</keyword>
<dbReference type="OrthoDB" id="9793828at2"/>
<evidence type="ECO:0000313" key="7">
    <source>
        <dbReference type="EMBL" id="MCC9274511.1"/>
    </source>
</evidence>
<evidence type="ECO:0000313" key="8">
    <source>
        <dbReference type="EMBL" id="OJG12241.1"/>
    </source>
</evidence>
<feature type="transmembrane region" description="Helical" evidence="6">
    <location>
        <begin position="164"/>
        <end position="180"/>
    </location>
</feature>
<feature type="transmembrane region" description="Helical" evidence="6">
    <location>
        <begin position="109"/>
        <end position="127"/>
    </location>
</feature>
<keyword evidence="9" id="KW-1185">Reference proteome</keyword>
<dbReference type="PANTHER" id="PTHR23291:SF50">
    <property type="entry name" value="PROTEIN LIFEGUARD 4"/>
    <property type="match status" value="1"/>
</dbReference>
<evidence type="ECO:0000256" key="2">
    <source>
        <dbReference type="ARBA" id="ARBA00010350"/>
    </source>
</evidence>
<proteinExistence type="inferred from homology"/>
<dbReference type="Pfam" id="PF01027">
    <property type="entry name" value="Bax1-I"/>
    <property type="match status" value="1"/>
</dbReference>
<dbReference type="RefSeq" id="WP_071873725.1">
    <property type="nucleotide sequence ID" value="NZ_JBHSHF010000002.1"/>
</dbReference>
<dbReference type="PANTHER" id="PTHR23291">
    <property type="entry name" value="BAX INHIBITOR-RELATED"/>
    <property type="match status" value="1"/>
</dbReference>
<feature type="transmembrane region" description="Helical" evidence="6">
    <location>
        <begin position="20"/>
        <end position="42"/>
    </location>
</feature>
<reference evidence="7" key="2">
    <citation type="journal article" date="2021" name="PeerJ">
        <title>Extensive microbial diversity within the chicken gut microbiome revealed by metagenomics and culture.</title>
        <authorList>
            <person name="Gilroy R."/>
            <person name="Ravi A."/>
            <person name="Getino M."/>
            <person name="Pursley I."/>
            <person name="Horton D.L."/>
            <person name="Alikhan N.F."/>
            <person name="Baker D."/>
            <person name="Gharbi K."/>
            <person name="Hall N."/>
            <person name="Watson M."/>
            <person name="Adriaenssens E.M."/>
            <person name="Foster-Nyarko E."/>
            <person name="Jarju S."/>
            <person name="Secka A."/>
            <person name="Antonio M."/>
            <person name="Oren A."/>
            <person name="Chaudhuri R.R."/>
            <person name="La Ragione R."/>
            <person name="Hildebrand F."/>
            <person name="Pallen M.J."/>
        </authorList>
    </citation>
    <scope>NUCLEOTIDE SEQUENCE</scope>
    <source>
        <strain evidence="7">150</strain>
    </source>
</reference>
<reference evidence="7" key="3">
    <citation type="submission" date="2021-11" db="EMBL/GenBank/DDBJ databases">
        <authorList>
            <person name="Gilroy R."/>
        </authorList>
    </citation>
    <scope>NUCLEOTIDE SEQUENCE</scope>
    <source>
        <strain evidence="7">150</strain>
    </source>
</reference>
<organism evidence="8 9">
    <name type="scientific">Enterococcus aquimarinus</name>
    <dbReference type="NCBI Taxonomy" id="328396"/>
    <lineage>
        <taxon>Bacteria</taxon>
        <taxon>Bacillati</taxon>
        <taxon>Bacillota</taxon>
        <taxon>Bacilli</taxon>
        <taxon>Lactobacillales</taxon>
        <taxon>Enterococcaceae</taxon>
        <taxon>Enterococcus</taxon>
    </lineage>
</organism>
<evidence type="ECO:0000256" key="5">
    <source>
        <dbReference type="ARBA" id="ARBA00023136"/>
    </source>
</evidence>
<evidence type="ECO:0000256" key="1">
    <source>
        <dbReference type="ARBA" id="ARBA00004141"/>
    </source>
</evidence>
<keyword evidence="4 6" id="KW-1133">Transmembrane helix</keyword>
<comment type="caution">
    <text evidence="8">The sequence shown here is derived from an EMBL/GenBank/DDBJ whole genome shotgun (WGS) entry which is preliminary data.</text>
</comment>
<sequence length="227" mass="24574">MNNSTVVEAKGLNQFYAKVYGIFGLGLALTALTSFLSMNYFFEEVVTFIQNFPLGMTGLWLIQIGLVILLSAKAKNNPSLTIAGFIVYSLLMGLVLSITLSMYSSADVAQAFVVAAGTFIGMSIFGVMTKRDLSGVGRAAIGLLWGVIIATVLNIFMGSAAVDYFLSYATVIIFIGLTAYDNQRIRGVYYGTLGQDNTGFAAFMALQLYLNFINLFLSILRIFGGKD</sequence>
<dbReference type="Proteomes" id="UP000813384">
    <property type="component" value="Unassembled WGS sequence"/>
</dbReference>
<evidence type="ECO:0000256" key="4">
    <source>
        <dbReference type="ARBA" id="ARBA00022989"/>
    </source>
</evidence>
<feature type="transmembrane region" description="Helical" evidence="6">
    <location>
        <begin position="139"/>
        <end position="158"/>
    </location>
</feature>
<feature type="transmembrane region" description="Helical" evidence="6">
    <location>
        <begin position="82"/>
        <end position="103"/>
    </location>
</feature>
<dbReference type="CDD" id="cd10432">
    <property type="entry name" value="BI-1-like_bacterial"/>
    <property type="match status" value="1"/>
</dbReference>
<evidence type="ECO:0000256" key="3">
    <source>
        <dbReference type="ARBA" id="ARBA00022692"/>
    </source>
</evidence>
<dbReference type="GO" id="GO:0005886">
    <property type="term" value="C:plasma membrane"/>
    <property type="evidence" value="ECO:0007669"/>
    <property type="project" value="TreeGrafter"/>
</dbReference>
<keyword evidence="5 6" id="KW-0472">Membrane</keyword>
<comment type="similarity">
    <text evidence="2 6">Belongs to the BI1 family.</text>
</comment>
<dbReference type="STRING" id="328396.RU93_GL000171"/>
<dbReference type="Proteomes" id="UP000182149">
    <property type="component" value="Unassembled WGS sequence"/>
</dbReference>
<dbReference type="EMBL" id="JAJJVO010000142">
    <property type="protein sequence ID" value="MCC9274511.1"/>
    <property type="molecule type" value="Genomic_DNA"/>
</dbReference>
<feature type="transmembrane region" description="Helical" evidence="6">
    <location>
        <begin position="48"/>
        <end position="70"/>
    </location>
</feature>
<evidence type="ECO:0000256" key="6">
    <source>
        <dbReference type="RuleBase" id="RU004379"/>
    </source>
</evidence>